<evidence type="ECO:0000256" key="1">
    <source>
        <dbReference type="SAM" id="Phobius"/>
    </source>
</evidence>
<keyword evidence="1" id="KW-0472">Membrane</keyword>
<dbReference type="Proteomes" id="UP000238385">
    <property type="component" value="Unassembled WGS sequence"/>
</dbReference>
<keyword evidence="3" id="KW-1185">Reference proteome</keyword>
<comment type="caution">
    <text evidence="2">The sequence shown here is derived from an EMBL/GenBank/DDBJ whole genome shotgun (WGS) entry which is preliminary data.</text>
</comment>
<keyword evidence="1" id="KW-0812">Transmembrane</keyword>
<dbReference type="OrthoDB" id="6401418at2"/>
<feature type="transmembrane region" description="Helical" evidence="1">
    <location>
        <begin position="55"/>
        <end position="78"/>
    </location>
</feature>
<reference evidence="2 3" key="1">
    <citation type="submission" date="2018-03" db="EMBL/GenBank/DDBJ databases">
        <title>Marinobacter brunus sp. nov., a marine bacterium of Gamma-proteobacteria isolated from the surface seawater of the South China Sea.</title>
        <authorList>
            <person name="Cheng H."/>
            <person name="Wu Y.-H."/>
            <person name="Xamxidin M."/>
            <person name="Xu X.-W."/>
        </authorList>
    </citation>
    <scope>NUCLEOTIDE SEQUENCE [LARGE SCALE GENOMIC DNA]</scope>
    <source>
        <strain evidence="2 3">JCM 30472</strain>
    </source>
</reference>
<keyword evidence="1" id="KW-1133">Transmembrane helix</keyword>
<feature type="transmembrane region" description="Helical" evidence="1">
    <location>
        <begin position="199"/>
        <end position="221"/>
    </location>
</feature>
<proteinExistence type="predicted"/>
<dbReference type="AlphaFoldDB" id="A0A2T1KHF0"/>
<accession>A0A2T1KHF0</accession>
<dbReference type="RefSeq" id="WP_106670348.1">
    <property type="nucleotide sequence ID" value="NZ_BMFE01000001.1"/>
</dbReference>
<feature type="transmembrane region" description="Helical" evidence="1">
    <location>
        <begin position="25"/>
        <end position="43"/>
    </location>
</feature>
<evidence type="ECO:0000313" key="3">
    <source>
        <dbReference type="Proteomes" id="UP000238385"/>
    </source>
</evidence>
<dbReference type="EMBL" id="PXNN01000005">
    <property type="protein sequence ID" value="PSF09515.1"/>
    <property type="molecule type" value="Genomic_DNA"/>
</dbReference>
<gene>
    <name evidence="2" type="ORF">C7H08_03255</name>
</gene>
<name>A0A2T1KHF0_9GAMM</name>
<sequence>MLGPDIDQYRDDIDNDEGLAAKRRALVIVSLLLLALSVSGASIKEANTFIFRIEFSNHVGLTYLLGAAVIFLLLRYYAYAQSYHSQLFDFWSARLLNDYRVFSYNSAEDEVQGLLGKRIDIWGGDEPGIQEPRYRKVGMLKRNIVYTSEGEDDQHGAYSYNENIELNKYSETWTRKDFRKLLKFEIKYRVEAILKHREYLDLMFPYLLGIAAIISLIIKLYQQ</sequence>
<protein>
    <submittedName>
        <fullName evidence="2">Uncharacterized protein</fullName>
    </submittedName>
</protein>
<evidence type="ECO:0000313" key="2">
    <source>
        <dbReference type="EMBL" id="PSF09515.1"/>
    </source>
</evidence>
<organism evidence="2 3">
    <name type="scientific">Marinobacter halophilus</name>
    <dbReference type="NCBI Taxonomy" id="1323740"/>
    <lineage>
        <taxon>Bacteria</taxon>
        <taxon>Pseudomonadati</taxon>
        <taxon>Pseudomonadota</taxon>
        <taxon>Gammaproteobacteria</taxon>
        <taxon>Pseudomonadales</taxon>
        <taxon>Marinobacteraceae</taxon>
        <taxon>Marinobacter</taxon>
    </lineage>
</organism>